<dbReference type="InterPro" id="IPR011029">
    <property type="entry name" value="DEATH-like_dom_sf"/>
</dbReference>
<dbReference type="EMBL" id="UYJE01005823">
    <property type="protein sequence ID" value="VDI40758.1"/>
    <property type="molecule type" value="Genomic_DNA"/>
</dbReference>
<feature type="compositionally biased region" description="Polar residues" evidence="4">
    <location>
        <begin position="24"/>
        <end position="33"/>
    </location>
</feature>
<evidence type="ECO:0000313" key="5">
    <source>
        <dbReference type="EMBL" id="VDI40758.1"/>
    </source>
</evidence>
<feature type="compositionally biased region" description="Low complexity" evidence="4">
    <location>
        <begin position="126"/>
        <end position="138"/>
    </location>
</feature>
<dbReference type="InterPro" id="IPR036770">
    <property type="entry name" value="Ankyrin_rpt-contain_sf"/>
</dbReference>
<dbReference type="OrthoDB" id="6069661at2759"/>
<feature type="compositionally biased region" description="Basic and acidic residues" evidence="4">
    <location>
        <begin position="46"/>
        <end position="58"/>
    </location>
</feature>
<dbReference type="PROSITE" id="PS50297">
    <property type="entry name" value="ANK_REP_REGION"/>
    <property type="match status" value="2"/>
</dbReference>
<dbReference type="AlphaFoldDB" id="A0A8B6EYH2"/>
<dbReference type="PANTHER" id="PTHR46680:SF3">
    <property type="entry name" value="NF-KAPPA-B INHIBITOR CACTUS"/>
    <property type="match status" value="1"/>
</dbReference>
<feature type="repeat" description="ANK" evidence="3">
    <location>
        <begin position="259"/>
        <end position="291"/>
    </location>
</feature>
<evidence type="ECO:0008006" key="7">
    <source>
        <dbReference type="Google" id="ProtNLM"/>
    </source>
</evidence>
<keyword evidence="1" id="KW-0677">Repeat</keyword>
<evidence type="ECO:0000256" key="4">
    <source>
        <dbReference type="SAM" id="MobiDB-lite"/>
    </source>
</evidence>
<accession>A0A8B6EYH2</accession>
<evidence type="ECO:0000256" key="2">
    <source>
        <dbReference type="ARBA" id="ARBA00023043"/>
    </source>
</evidence>
<evidence type="ECO:0000256" key="1">
    <source>
        <dbReference type="ARBA" id="ARBA00022737"/>
    </source>
</evidence>
<dbReference type="InterPro" id="IPR002110">
    <property type="entry name" value="Ankyrin_rpt"/>
</dbReference>
<comment type="caution">
    <text evidence="5">The sequence shown here is derived from an EMBL/GenBank/DDBJ whole genome shotgun (WGS) entry which is preliminary data.</text>
</comment>
<dbReference type="Gene3D" id="1.10.533.10">
    <property type="entry name" value="Death Domain, Fas"/>
    <property type="match status" value="1"/>
</dbReference>
<dbReference type="PANTHER" id="PTHR46680">
    <property type="entry name" value="NF-KAPPA-B INHIBITOR ALPHA"/>
    <property type="match status" value="1"/>
</dbReference>
<dbReference type="SUPFAM" id="SSF48403">
    <property type="entry name" value="Ankyrin repeat"/>
    <property type="match status" value="1"/>
</dbReference>
<name>A0A8B6EYH2_MYTGA</name>
<proteinExistence type="predicted"/>
<dbReference type="GO" id="GO:0005829">
    <property type="term" value="C:cytosol"/>
    <property type="evidence" value="ECO:0007669"/>
    <property type="project" value="TreeGrafter"/>
</dbReference>
<evidence type="ECO:0000256" key="3">
    <source>
        <dbReference type="PROSITE-ProRule" id="PRU00023"/>
    </source>
</evidence>
<dbReference type="GO" id="GO:0071356">
    <property type="term" value="P:cellular response to tumor necrosis factor"/>
    <property type="evidence" value="ECO:0007669"/>
    <property type="project" value="TreeGrafter"/>
</dbReference>
<dbReference type="PROSITE" id="PS50088">
    <property type="entry name" value="ANK_REPEAT"/>
    <property type="match status" value="2"/>
</dbReference>
<feature type="compositionally biased region" description="Basic residues" evidence="4">
    <location>
        <begin position="143"/>
        <end position="153"/>
    </location>
</feature>
<feature type="region of interest" description="Disordered" evidence="4">
    <location>
        <begin position="1"/>
        <end position="58"/>
    </location>
</feature>
<protein>
    <recommendedName>
        <fullName evidence="7">Death domain-containing protein</fullName>
    </recommendedName>
</protein>
<dbReference type="Pfam" id="PF12796">
    <property type="entry name" value="Ank_2"/>
    <property type="match status" value="1"/>
</dbReference>
<dbReference type="Gene3D" id="1.25.40.20">
    <property type="entry name" value="Ankyrin repeat-containing domain"/>
    <property type="match status" value="1"/>
</dbReference>
<dbReference type="Gene3D" id="2.60.220.30">
    <property type="match status" value="1"/>
</dbReference>
<keyword evidence="2 3" id="KW-0040">ANK repeat</keyword>
<dbReference type="GO" id="GO:0051059">
    <property type="term" value="F:NF-kappaB binding"/>
    <property type="evidence" value="ECO:0007669"/>
    <property type="project" value="TreeGrafter"/>
</dbReference>
<dbReference type="InterPro" id="IPR051070">
    <property type="entry name" value="NF-kappa-B_inhibitor"/>
</dbReference>
<gene>
    <name evidence="5" type="ORF">MGAL_10B074180</name>
</gene>
<reference evidence="5" key="1">
    <citation type="submission" date="2018-11" db="EMBL/GenBank/DDBJ databases">
        <authorList>
            <person name="Alioto T."/>
            <person name="Alioto T."/>
        </authorList>
    </citation>
    <scope>NUCLEOTIDE SEQUENCE</scope>
</reference>
<feature type="region of interest" description="Disordered" evidence="4">
    <location>
        <begin position="117"/>
        <end position="178"/>
    </location>
</feature>
<sequence>MADEIDESTNITESYTEDTHENNDLSNDPNGGTSKIFDEGQETQVDGEKDDKTLSIIDEARDEQILSIVDETRDDKPMSTVDKTRDDKTLSIVDEVKDNKTLPIVDEVKDNKTLSIVENENRDETSTINTSDNTTDPSSIERKAKRRKSKHTSKVSPVVTDETGKENEAPILQDSMQNNQTLEVQKNQILEDSRGSELLFAVKNRKKQAALKLIDNGADIYFLDQTKCNVIHYAALAGYDDLILKLISQGASVKIWDCNGETALHKAARTGHESTVVALVAKGADVYALNWQGNNPLELAVRGKHIKVIDALCLFGADLVMQDWQWLEEAITSRNKEDQAIVEIFKKQSSRLAGYKHGGIIFGIKYIEPEKDTKMKKIGATLLSKTLQRLPYFFYCCKLPVEYTNVQKYISEDNELFSDIYECKAWGSSSTVFTLEIKLTGLPKCNETLKAVSPNGNVANIESSIRNEEKNNTYVTVAVNIKSGAVVSFMFVTVEKPEVFSITEQAVTIQPQMEPDAEIDIPKDTFDSPGDLLFNVVETKDVNTEDADSMEEAVLVTNVIDLSMSNHQQPKQPIDMKLPMHSTLNDDTEIVILTSSKEFPDEIEDWEIETAQKDSRRRSANFKIRHFSIFTGVTKRKVDSDMIGVCMLIQKALNNERQVEFFAVVKTLSRDEFAIVIECALQRKAKKRKKHWEKKQYEIQEVEGISHTVKVNQWFRVKFDGNIKRIGTDQSDTQKLMFHPNRDNYQIFSTEMVDKSNPPIGRIKIELIEETGQEPIRVVESKGCLNNKETLIPRDPITTYMNLTSLPVHLRPPPAAEAGDDLVIVGHQPVDTECTIKVLKINSLMQLAKKLNMDEAHQLAIQLKVSPSEVANLASDLPKTDDFLDAVFWKWRGRRPYESQVNFLVAALERTGMDIEAEEVKTAHKELREICFSW</sequence>
<dbReference type="Proteomes" id="UP000596742">
    <property type="component" value="Unassembled WGS sequence"/>
</dbReference>
<evidence type="ECO:0000313" key="6">
    <source>
        <dbReference type="Proteomes" id="UP000596742"/>
    </source>
</evidence>
<feature type="repeat" description="ANK" evidence="3">
    <location>
        <begin position="292"/>
        <end position="324"/>
    </location>
</feature>
<dbReference type="SMART" id="SM00248">
    <property type="entry name" value="ANK"/>
    <property type="match status" value="4"/>
</dbReference>
<organism evidence="5 6">
    <name type="scientific">Mytilus galloprovincialis</name>
    <name type="common">Mediterranean mussel</name>
    <dbReference type="NCBI Taxonomy" id="29158"/>
    <lineage>
        <taxon>Eukaryota</taxon>
        <taxon>Metazoa</taxon>
        <taxon>Spiralia</taxon>
        <taxon>Lophotrochozoa</taxon>
        <taxon>Mollusca</taxon>
        <taxon>Bivalvia</taxon>
        <taxon>Autobranchia</taxon>
        <taxon>Pteriomorphia</taxon>
        <taxon>Mytilida</taxon>
        <taxon>Mytiloidea</taxon>
        <taxon>Mytilidae</taxon>
        <taxon>Mytilinae</taxon>
        <taxon>Mytilus</taxon>
    </lineage>
</organism>
<keyword evidence="6" id="KW-1185">Reference proteome</keyword>